<dbReference type="PANTHER" id="PTHR10947:SF0">
    <property type="entry name" value="PHENYLALANINE--TRNA LIGASE BETA SUBUNIT"/>
    <property type="match status" value="1"/>
</dbReference>
<keyword evidence="11 16" id="KW-0694">RNA-binding</keyword>
<keyword evidence="6 15" id="KW-0436">Ligase</keyword>
<dbReference type="SMART" id="SM00873">
    <property type="entry name" value="B3_4"/>
    <property type="match status" value="1"/>
</dbReference>
<dbReference type="Pfam" id="PF03147">
    <property type="entry name" value="FDX-ACB"/>
    <property type="match status" value="1"/>
</dbReference>
<proteinExistence type="inferred from homology"/>
<dbReference type="InterPro" id="IPR036690">
    <property type="entry name" value="Fdx_antiC-bd_sf"/>
</dbReference>
<comment type="catalytic activity">
    <reaction evidence="14 15">
        <text>tRNA(Phe) + L-phenylalanine + ATP = L-phenylalanyl-tRNA(Phe) + AMP + diphosphate + H(+)</text>
        <dbReference type="Rhea" id="RHEA:19413"/>
        <dbReference type="Rhea" id="RHEA-COMP:9668"/>
        <dbReference type="Rhea" id="RHEA-COMP:9699"/>
        <dbReference type="ChEBI" id="CHEBI:15378"/>
        <dbReference type="ChEBI" id="CHEBI:30616"/>
        <dbReference type="ChEBI" id="CHEBI:33019"/>
        <dbReference type="ChEBI" id="CHEBI:58095"/>
        <dbReference type="ChEBI" id="CHEBI:78442"/>
        <dbReference type="ChEBI" id="CHEBI:78531"/>
        <dbReference type="ChEBI" id="CHEBI:456215"/>
        <dbReference type="EC" id="6.1.1.20"/>
    </reaction>
</comment>
<dbReference type="PROSITE" id="PS50886">
    <property type="entry name" value="TRBD"/>
    <property type="match status" value="1"/>
</dbReference>
<evidence type="ECO:0000256" key="16">
    <source>
        <dbReference type="PROSITE-ProRule" id="PRU00209"/>
    </source>
</evidence>
<evidence type="ECO:0000313" key="21">
    <source>
        <dbReference type="Proteomes" id="UP000317544"/>
    </source>
</evidence>
<evidence type="ECO:0000256" key="6">
    <source>
        <dbReference type="ARBA" id="ARBA00022598"/>
    </source>
</evidence>
<dbReference type="SMART" id="SM00896">
    <property type="entry name" value="FDX-ACB"/>
    <property type="match status" value="1"/>
</dbReference>
<dbReference type="Gene3D" id="2.40.50.140">
    <property type="entry name" value="Nucleic acid-binding proteins"/>
    <property type="match status" value="1"/>
</dbReference>
<comment type="subcellular location">
    <subcellularLocation>
        <location evidence="1 15">Cytoplasm</location>
    </subcellularLocation>
</comment>
<evidence type="ECO:0000259" key="18">
    <source>
        <dbReference type="PROSITE" id="PS51447"/>
    </source>
</evidence>
<feature type="domain" description="TRNA-binding" evidence="17">
    <location>
        <begin position="39"/>
        <end position="148"/>
    </location>
</feature>
<comment type="similarity">
    <text evidence="2 15">Belongs to the phenylalanyl-tRNA synthetase beta subunit family. Type 1 subfamily.</text>
</comment>
<dbReference type="InterPro" id="IPR020825">
    <property type="entry name" value="Phe-tRNA_synthase-like_B3/B4"/>
</dbReference>
<dbReference type="SUPFAM" id="SSF56037">
    <property type="entry name" value="PheT/TilS domain"/>
    <property type="match status" value="1"/>
</dbReference>
<keyword evidence="10 15" id="KW-0460">Magnesium</keyword>
<dbReference type="Pfam" id="PF03484">
    <property type="entry name" value="B5"/>
    <property type="match status" value="1"/>
</dbReference>
<dbReference type="InterPro" id="IPR005147">
    <property type="entry name" value="tRNA_synthase_B5-dom"/>
</dbReference>
<protein>
    <recommendedName>
        <fullName evidence="15">Phenylalanine--tRNA ligase beta subunit</fullName>
        <ecNumber evidence="15">6.1.1.20</ecNumber>
    </recommendedName>
    <alternativeName>
        <fullName evidence="15">Phenylalanyl-tRNA synthetase beta subunit</fullName>
        <shortName evidence="15">PheRS</shortName>
    </alternativeName>
</protein>
<keyword evidence="7 15" id="KW-0479">Metal-binding</keyword>
<evidence type="ECO:0000256" key="3">
    <source>
        <dbReference type="ARBA" id="ARBA00011209"/>
    </source>
</evidence>
<sequence>MNVSESWLREWVNPLITTKKLCKQLTILGLEVEEVNQIINQFSNVFIGEVISIQNNIFDLKYEIYVVHIGCSKLLKIISYKNSCKIKDKVIIANSQSKLYNNIKIKMINVQGIQSEGIFCSFFHLGLFPFSTNIIKLPFDTFTGIDIQKVKFFKDTIIKLNISTNRLDEFSILGIAREVSIINNLPIPIVNKKTSLVTSRKKIKIQQELDIDNFIYLGRVIKDININVQTPLWMQEKLIKCHIMPQNFIIDVINFIYIEIGEPLHIIDLKSINTNIIYLKKINCEENIILYNKEKVFVKKGTIVLSNESKLLVVGNNYSTQYSSINKFTKNIFLGSLFFNFNVVKKIIKRNNLDKKIIDYYQYSINSDLQEYAIEYATQLITSICNGKVGPLIKQEIIKQKTSKKKAIIIKHSNINRIIGINIESIVIEQILLRLGYVIYKNTKGWKVIPPHWRVDLSIEEDIISDILRIYGYSRINKKSLITTMNIVCNNEYKHIFLKKAKSILVNKGYYEVINYAFVNPKIQNLIIPNKIPLLISNPVSFDMSAMRLSLWVGLINNVIYNQNRQQNNLRFFESGLCFIPDSQLQSKVKQKLFLSGIVSGKCYPKSWNLPNRTIDFYDLKGDVETILSLFTELENIKFCYKKISSLHPGQSAAIYVDKNKIGKIGVLHPNISDFLNLKRKVIIFEICLENFKQKKIKKIIEFSNYPSIKKDISIIVSNTVMYYEIIEICKNIAQDKILSVEIFDVYYQLKEYPGKKSLTISFIFQDLKKTLKEKEINIIIEKCITKLQHQFRAILRY</sequence>
<keyword evidence="12 15" id="KW-0648">Protein biosynthesis</keyword>
<dbReference type="GO" id="GO:0000049">
    <property type="term" value="F:tRNA binding"/>
    <property type="evidence" value="ECO:0007669"/>
    <property type="project" value="UniProtKB-UniRule"/>
</dbReference>
<dbReference type="Gene3D" id="3.50.40.10">
    <property type="entry name" value="Phenylalanyl-trna Synthetase, Chain B, domain 3"/>
    <property type="match status" value="1"/>
</dbReference>
<feature type="domain" description="FDX-ACB" evidence="18">
    <location>
        <begin position="704"/>
        <end position="797"/>
    </location>
</feature>
<dbReference type="SUPFAM" id="SSF46955">
    <property type="entry name" value="Putative DNA-binding domain"/>
    <property type="match status" value="1"/>
</dbReference>
<dbReference type="GO" id="GO:0000287">
    <property type="term" value="F:magnesium ion binding"/>
    <property type="evidence" value="ECO:0007669"/>
    <property type="project" value="UniProtKB-UniRule"/>
</dbReference>
<evidence type="ECO:0000256" key="2">
    <source>
        <dbReference type="ARBA" id="ARBA00008653"/>
    </source>
</evidence>
<dbReference type="GO" id="GO:0009328">
    <property type="term" value="C:phenylalanine-tRNA ligase complex"/>
    <property type="evidence" value="ECO:0007669"/>
    <property type="project" value="TreeGrafter"/>
</dbReference>
<keyword evidence="9 15" id="KW-0067">ATP-binding</keyword>
<feature type="binding site" evidence="15">
    <location>
        <position position="466"/>
    </location>
    <ligand>
        <name>Mg(2+)</name>
        <dbReference type="ChEBI" id="CHEBI:18420"/>
        <note>shared with alpha subunit</note>
    </ligand>
</feature>
<dbReference type="SMART" id="SM00874">
    <property type="entry name" value="B5"/>
    <property type="match status" value="1"/>
</dbReference>
<feature type="domain" description="B5" evidence="19">
    <location>
        <begin position="403"/>
        <end position="478"/>
    </location>
</feature>
<comment type="subunit">
    <text evidence="3 15">Tetramer of two alpha and two beta subunits.</text>
</comment>
<dbReference type="PROSITE" id="PS51447">
    <property type="entry name" value="FDX_ACB"/>
    <property type="match status" value="1"/>
</dbReference>
<evidence type="ECO:0000256" key="12">
    <source>
        <dbReference type="ARBA" id="ARBA00022917"/>
    </source>
</evidence>
<reference evidence="20 21" key="1">
    <citation type="journal article" date="2019" name="Proc. Natl. Acad. Sci. U.S.A.">
        <title>Exaggeration and cooption of innate immunity for social defense.</title>
        <authorList>
            <person name="Kutsukake M."/>
            <person name="Moriyama M."/>
            <person name="Shigenobu S."/>
            <person name="Meng X.-Y."/>
            <person name="Nikoh N."/>
            <person name="Noda C."/>
            <person name="Kobayashi S."/>
            <person name="Fukatsu T."/>
        </authorList>
    </citation>
    <scope>NUCLEOTIDE SEQUENCE [LARGE SCALE GENOMIC DNA]</scope>
    <source>
        <strain evidence="20 21">Nmo</strain>
    </source>
</reference>
<evidence type="ECO:0000256" key="4">
    <source>
        <dbReference type="ARBA" id="ARBA00022490"/>
    </source>
</evidence>
<dbReference type="InterPro" id="IPR005146">
    <property type="entry name" value="B3/B4_tRNA-bd"/>
</dbReference>
<dbReference type="InterPro" id="IPR012340">
    <property type="entry name" value="NA-bd_OB-fold"/>
</dbReference>
<dbReference type="InterPro" id="IPR009061">
    <property type="entry name" value="DNA-bd_dom_put_sf"/>
</dbReference>
<dbReference type="GO" id="GO:0006432">
    <property type="term" value="P:phenylalanyl-tRNA aminoacylation"/>
    <property type="evidence" value="ECO:0007669"/>
    <property type="project" value="UniProtKB-UniRule"/>
</dbReference>
<evidence type="ECO:0000256" key="10">
    <source>
        <dbReference type="ARBA" id="ARBA00022842"/>
    </source>
</evidence>
<evidence type="ECO:0000256" key="5">
    <source>
        <dbReference type="ARBA" id="ARBA00022555"/>
    </source>
</evidence>
<dbReference type="SUPFAM" id="SSF55681">
    <property type="entry name" value="Class II aaRS and biotin synthetases"/>
    <property type="match status" value="1"/>
</dbReference>
<evidence type="ECO:0000256" key="7">
    <source>
        <dbReference type="ARBA" id="ARBA00022723"/>
    </source>
</evidence>
<keyword evidence="13 15" id="KW-0030">Aminoacyl-tRNA synthetase</keyword>
<evidence type="ECO:0000259" key="17">
    <source>
        <dbReference type="PROSITE" id="PS50886"/>
    </source>
</evidence>
<dbReference type="SUPFAM" id="SSF54991">
    <property type="entry name" value="Anticodon-binding domain of PheRS"/>
    <property type="match status" value="1"/>
</dbReference>
<gene>
    <name evidence="15 20" type="primary">pheT</name>
    <name evidence="20" type="ORF">BUCNMO_104</name>
</gene>
<accession>A0A455T9X1</accession>
<dbReference type="Proteomes" id="UP000317544">
    <property type="component" value="Chromosome"/>
</dbReference>
<evidence type="ECO:0000256" key="9">
    <source>
        <dbReference type="ARBA" id="ARBA00022840"/>
    </source>
</evidence>
<dbReference type="GO" id="GO:0004826">
    <property type="term" value="F:phenylalanine-tRNA ligase activity"/>
    <property type="evidence" value="ECO:0007669"/>
    <property type="project" value="UniProtKB-UniRule"/>
</dbReference>
<dbReference type="Gene3D" id="3.30.56.10">
    <property type="match status" value="2"/>
</dbReference>
<evidence type="ECO:0000256" key="1">
    <source>
        <dbReference type="ARBA" id="ARBA00004496"/>
    </source>
</evidence>
<dbReference type="RefSeq" id="WP_158344635.1">
    <property type="nucleotide sequence ID" value="NZ_AP019379.1"/>
</dbReference>
<dbReference type="AlphaFoldDB" id="A0A455T9X1"/>
<evidence type="ECO:0000313" key="20">
    <source>
        <dbReference type="EMBL" id="BBI01119.1"/>
    </source>
</evidence>
<dbReference type="InterPro" id="IPR004532">
    <property type="entry name" value="Phe-tRNA-ligase_IIc_bsu_bact"/>
</dbReference>
<name>A0A455T9X1_9GAMM</name>
<dbReference type="SUPFAM" id="SSF50249">
    <property type="entry name" value="Nucleic acid-binding proteins"/>
    <property type="match status" value="1"/>
</dbReference>
<comment type="cofactor">
    <cofactor evidence="15">
        <name>Mg(2+)</name>
        <dbReference type="ChEBI" id="CHEBI:18420"/>
    </cofactor>
    <text evidence="15">Binds 2 magnesium ions per tetramer.</text>
</comment>
<dbReference type="InterPro" id="IPR005121">
    <property type="entry name" value="Fdx_antiC-bd"/>
</dbReference>
<dbReference type="Pfam" id="PF03483">
    <property type="entry name" value="B3_4"/>
    <property type="match status" value="1"/>
</dbReference>
<comment type="caution">
    <text evidence="15">Lacks conserved residue(s) required for the propagation of feature annotation.</text>
</comment>
<dbReference type="CDD" id="cd00769">
    <property type="entry name" value="PheRS_beta_core"/>
    <property type="match status" value="1"/>
</dbReference>
<dbReference type="InterPro" id="IPR002547">
    <property type="entry name" value="tRNA-bd_dom"/>
</dbReference>
<organism evidence="20 21">
    <name type="scientific">Buchnera aphidicola</name>
    <name type="common">Nipponaphis monzeni</name>
    <dbReference type="NCBI Taxonomy" id="2495405"/>
    <lineage>
        <taxon>Bacteria</taxon>
        <taxon>Pseudomonadati</taxon>
        <taxon>Pseudomonadota</taxon>
        <taxon>Gammaproteobacteria</taxon>
        <taxon>Enterobacterales</taxon>
        <taxon>Erwiniaceae</taxon>
        <taxon>Buchnera</taxon>
    </lineage>
</organism>
<dbReference type="EC" id="6.1.1.20" evidence="15"/>
<dbReference type="NCBIfam" id="TIGR00472">
    <property type="entry name" value="pheT_bact"/>
    <property type="match status" value="1"/>
</dbReference>
<feature type="binding site" evidence="15">
    <location>
        <position position="456"/>
    </location>
    <ligand>
        <name>Mg(2+)</name>
        <dbReference type="ChEBI" id="CHEBI:18420"/>
        <note>shared with alpha subunit</note>
    </ligand>
</feature>
<dbReference type="InterPro" id="IPR041616">
    <property type="entry name" value="PheRS_beta_core"/>
</dbReference>
<dbReference type="GO" id="GO:0005524">
    <property type="term" value="F:ATP binding"/>
    <property type="evidence" value="ECO:0007669"/>
    <property type="project" value="UniProtKB-UniRule"/>
</dbReference>
<evidence type="ECO:0000256" key="14">
    <source>
        <dbReference type="ARBA" id="ARBA00049255"/>
    </source>
</evidence>
<dbReference type="InterPro" id="IPR045864">
    <property type="entry name" value="aa-tRNA-synth_II/BPL/LPL"/>
</dbReference>
<keyword evidence="4 15" id="KW-0963">Cytoplasm</keyword>
<keyword evidence="21" id="KW-1185">Reference proteome</keyword>
<evidence type="ECO:0000256" key="15">
    <source>
        <dbReference type="HAMAP-Rule" id="MF_00283"/>
    </source>
</evidence>
<dbReference type="EMBL" id="AP019379">
    <property type="protein sequence ID" value="BBI01119.1"/>
    <property type="molecule type" value="Genomic_DNA"/>
</dbReference>
<evidence type="ECO:0000259" key="19">
    <source>
        <dbReference type="PROSITE" id="PS51483"/>
    </source>
</evidence>
<dbReference type="PROSITE" id="PS51483">
    <property type="entry name" value="B5"/>
    <property type="match status" value="1"/>
</dbReference>
<dbReference type="PANTHER" id="PTHR10947">
    <property type="entry name" value="PHENYLALANYL-TRNA SYNTHETASE BETA CHAIN AND LEUCINE-RICH REPEAT-CONTAINING PROTEIN 47"/>
    <property type="match status" value="1"/>
</dbReference>
<evidence type="ECO:0000256" key="8">
    <source>
        <dbReference type="ARBA" id="ARBA00022741"/>
    </source>
</evidence>
<evidence type="ECO:0000256" key="11">
    <source>
        <dbReference type="ARBA" id="ARBA00022884"/>
    </source>
</evidence>
<dbReference type="HAMAP" id="MF_00283">
    <property type="entry name" value="Phe_tRNA_synth_beta1"/>
    <property type="match status" value="1"/>
</dbReference>
<dbReference type="InterPro" id="IPR045060">
    <property type="entry name" value="Phe-tRNA-ligase_IIc_bsu"/>
</dbReference>
<feature type="binding site" evidence="15">
    <location>
        <position position="462"/>
    </location>
    <ligand>
        <name>Mg(2+)</name>
        <dbReference type="ChEBI" id="CHEBI:18420"/>
        <note>shared with alpha subunit</note>
    </ligand>
</feature>
<dbReference type="FunFam" id="3.30.930.10:FF:000022">
    <property type="entry name" value="Phenylalanine--tRNA ligase beta subunit"/>
    <property type="match status" value="1"/>
</dbReference>
<evidence type="ECO:0000256" key="13">
    <source>
        <dbReference type="ARBA" id="ARBA00023146"/>
    </source>
</evidence>
<keyword evidence="8 15" id="KW-0547">Nucleotide-binding</keyword>
<dbReference type="OrthoDB" id="9805455at2"/>
<dbReference type="Pfam" id="PF17759">
    <property type="entry name" value="tRNA_synthFbeta"/>
    <property type="match status" value="1"/>
</dbReference>
<dbReference type="Gene3D" id="3.30.930.10">
    <property type="entry name" value="Bira Bifunctional Protein, Domain 2"/>
    <property type="match status" value="1"/>
</dbReference>
<dbReference type="Gene3D" id="3.30.70.380">
    <property type="entry name" value="Ferrodoxin-fold anticodon-binding domain"/>
    <property type="match status" value="1"/>
</dbReference>
<keyword evidence="5 16" id="KW-0820">tRNA-binding</keyword>